<dbReference type="GO" id="GO:1901982">
    <property type="term" value="F:maltose binding"/>
    <property type="evidence" value="ECO:0007669"/>
    <property type="project" value="TreeGrafter"/>
</dbReference>
<dbReference type="SUPFAM" id="SSF53850">
    <property type="entry name" value="Periplasmic binding protein-like II"/>
    <property type="match status" value="1"/>
</dbReference>
<evidence type="ECO:0000256" key="3">
    <source>
        <dbReference type="ARBA" id="ARBA00022597"/>
    </source>
</evidence>
<organism evidence="5 6">
    <name type="scientific">Natrialba swarupiae</name>
    <dbReference type="NCBI Taxonomy" id="2448032"/>
    <lineage>
        <taxon>Archaea</taxon>
        <taxon>Methanobacteriati</taxon>
        <taxon>Methanobacteriota</taxon>
        <taxon>Stenosarchaea group</taxon>
        <taxon>Halobacteria</taxon>
        <taxon>Halobacteriales</taxon>
        <taxon>Natrialbaceae</taxon>
        <taxon>Natrialba</taxon>
    </lineage>
</organism>
<dbReference type="GO" id="GO:0015144">
    <property type="term" value="F:carbohydrate transmembrane transporter activity"/>
    <property type="evidence" value="ECO:0007669"/>
    <property type="project" value="InterPro"/>
</dbReference>
<dbReference type="GO" id="GO:0055052">
    <property type="term" value="C:ATP-binding cassette (ABC) transporter complex, substrate-binding subunit-containing"/>
    <property type="evidence" value="ECO:0007669"/>
    <property type="project" value="TreeGrafter"/>
</dbReference>
<keyword evidence="2" id="KW-0813">Transport</keyword>
<dbReference type="Gene3D" id="3.40.190.10">
    <property type="entry name" value="Periplasmic binding protein-like II"/>
    <property type="match status" value="2"/>
</dbReference>
<protein>
    <submittedName>
        <fullName evidence="5">Extracellular solute-binding protein</fullName>
    </submittedName>
</protein>
<evidence type="ECO:0000256" key="4">
    <source>
        <dbReference type="ARBA" id="ARBA00022729"/>
    </source>
</evidence>
<dbReference type="InterPro" id="IPR006059">
    <property type="entry name" value="SBP"/>
</dbReference>
<sequence>MSLERRQLLAGIGGIATLSVAGCLGGDDDQPTTLWHDFSDAEETDLVEHAERFNEERDDELNLEAISEIEDQLSTAIPAGDGPETFAWAHDWVGNYHEQGFAYDAADDVNLDLDATFTDAAADAVRFDGAVYGIPYGAETVALMYNEELVDGPPETLEELVEIMDDYHDPAEGQYGLSCPPADPYFTSTFLHAFGGYFFDDETESLGVDQDEFIEGVELLQESIWPYVPQDPAYESQVPVFDDGNAPFAINGPWEIDGFRDSGIETTVAPMPDIAGGDPTPFTGIQVWYFTATLEDADEEALETAIDWAEWHSTDEDVILTNAENHGFIPVHQEYADDDELGDDVEAFAENVAMGVQMPSHPRMDQVWNPVEDALEQVFNEQESAEDAMNAAADEIRGRWE</sequence>
<dbReference type="GO" id="GO:0042956">
    <property type="term" value="P:maltodextrin transmembrane transport"/>
    <property type="evidence" value="ECO:0007669"/>
    <property type="project" value="TreeGrafter"/>
</dbReference>
<dbReference type="RefSeq" id="WP_149082921.1">
    <property type="nucleotide sequence ID" value="NZ_VTAW01000037.1"/>
</dbReference>
<evidence type="ECO:0000256" key="2">
    <source>
        <dbReference type="ARBA" id="ARBA00022448"/>
    </source>
</evidence>
<gene>
    <name evidence="5" type="ORF">FYC77_18190</name>
</gene>
<dbReference type="GO" id="GO:0015768">
    <property type="term" value="P:maltose transport"/>
    <property type="evidence" value="ECO:0007669"/>
    <property type="project" value="TreeGrafter"/>
</dbReference>
<keyword evidence="6" id="KW-1185">Reference proteome</keyword>
<dbReference type="AlphaFoldDB" id="A0A5D5AHY7"/>
<dbReference type="PANTHER" id="PTHR30061">
    <property type="entry name" value="MALTOSE-BINDING PERIPLASMIC PROTEIN"/>
    <property type="match status" value="1"/>
</dbReference>
<accession>A0A5D5AHY7</accession>
<comment type="caution">
    <text evidence="5">The sequence shown here is derived from an EMBL/GenBank/DDBJ whole genome shotgun (WGS) entry which is preliminary data.</text>
</comment>
<dbReference type="PANTHER" id="PTHR30061:SF50">
    <property type="entry name" value="MALTOSE_MALTODEXTRIN-BINDING PERIPLASMIC PROTEIN"/>
    <property type="match status" value="1"/>
</dbReference>
<evidence type="ECO:0000313" key="6">
    <source>
        <dbReference type="Proteomes" id="UP000324104"/>
    </source>
</evidence>
<evidence type="ECO:0000313" key="5">
    <source>
        <dbReference type="EMBL" id="TYT60543.1"/>
    </source>
</evidence>
<proteinExistence type="inferred from homology"/>
<dbReference type="EMBL" id="VTAW01000037">
    <property type="protein sequence ID" value="TYT60543.1"/>
    <property type="molecule type" value="Genomic_DNA"/>
</dbReference>
<dbReference type="Proteomes" id="UP000324104">
    <property type="component" value="Unassembled WGS sequence"/>
</dbReference>
<keyword evidence="4" id="KW-0732">Signal</keyword>
<dbReference type="PRINTS" id="PR00181">
    <property type="entry name" value="MALTOSEBP"/>
</dbReference>
<dbReference type="InterPro" id="IPR006060">
    <property type="entry name" value="Maltose/Cyclodextrin-bd"/>
</dbReference>
<reference evidence="5 6" key="1">
    <citation type="submission" date="2019-08" db="EMBL/GenBank/DDBJ databases">
        <title>Archaea genome.</title>
        <authorList>
            <person name="Kajale S."/>
            <person name="Shouche Y."/>
            <person name="Deshpande N."/>
            <person name="Sharma A."/>
        </authorList>
    </citation>
    <scope>NUCLEOTIDE SEQUENCE [LARGE SCALE GENOMIC DNA]</scope>
    <source>
        <strain evidence="5 6">ESP3B_9</strain>
    </source>
</reference>
<comment type="similarity">
    <text evidence="1">Belongs to the bacterial solute-binding protein 1 family.</text>
</comment>
<keyword evidence="3" id="KW-0762">Sugar transport</keyword>
<dbReference type="PROSITE" id="PS51257">
    <property type="entry name" value="PROKAR_LIPOPROTEIN"/>
    <property type="match status" value="1"/>
</dbReference>
<evidence type="ECO:0000256" key="1">
    <source>
        <dbReference type="ARBA" id="ARBA00008520"/>
    </source>
</evidence>
<dbReference type="Pfam" id="PF13416">
    <property type="entry name" value="SBP_bac_8"/>
    <property type="match status" value="1"/>
</dbReference>
<name>A0A5D5AHY7_9EURY</name>